<feature type="transmembrane region" description="Helical" evidence="3">
    <location>
        <begin position="250"/>
        <end position="267"/>
    </location>
</feature>
<name>A0A9K3KYJ0_9STRA</name>
<dbReference type="GO" id="GO:0015204">
    <property type="term" value="F:urea transmembrane transporter activity"/>
    <property type="evidence" value="ECO:0007669"/>
    <property type="project" value="InterPro"/>
</dbReference>
<dbReference type="PIRSF" id="PIRSF016502">
    <property type="entry name" value="Urea_transporter"/>
    <property type="match status" value="1"/>
</dbReference>
<dbReference type="AlphaFoldDB" id="A0A9K3KYJ0"/>
<gene>
    <name evidence="4" type="ORF">IV203_008119</name>
</gene>
<keyword evidence="2" id="KW-1003">Cell membrane</keyword>
<comment type="subcellular location">
    <subcellularLocation>
        <location evidence="1">Cell membrane</location>
        <topology evidence="1">Multi-pass membrane protein</topology>
    </subcellularLocation>
</comment>
<evidence type="ECO:0000313" key="4">
    <source>
        <dbReference type="EMBL" id="KAG7352071.1"/>
    </source>
</evidence>
<keyword evidence="3" id="KW-1133">Transmembrane helix</keyword>
<keyword evidence="3" id="KW-0812">Transmembrane</keyword>
<feature type="transmembrane region" description="Helical" evidence="3">
    <location>
        <begin position="325"/>
        <end position="342"/>
    </location>
</feature>
<evidence type="ECO:0000256" key="3">
    <source>
        <dbReference type="SAM" id="Phobius"/>
    </source>
</evidence>
<dbReference type="Pfam" id="PF03253">
    <property type="entry name" value="UT"/>
    <property type="match status" value="1"/>
</dbReference>
<dbReference type="OrthoDB" id="426293at2759"/>
<reference evidence="4" key="1">
    <citation type="journal article" date="2021" name="Sci. Rep.">
        <title>Diploid genomic architecture of Nitzschia inconspicua, an elite biomass production diatom.</title>
        <authorList>
            <person name="Oliver A."/>
            <person name="Podell S."/>
            <person name="Pinowska A."/>
            <person name="Traller J.C."/>
            <person name="Smith S.R."/>
            <person name="McClure R."/>
            <person name="Beliaev A."/>
            <person name="Bohutskyi P."/>
            <person name="Hill E.A."/>
            <person name="Rabines A."/>
            <person name="Zheng H."/>
            <person name="Allen L.Z."/>
            <person name="Kuo A."/>
            <person name="Grigoriev I.V."/>
            <person name="Allen A.E."/>
            <person name="Hazlebeck D."/>
            <person name="Allen E.E."/>
        </authorList>
    </citation>
    <scope>NUCLEOTIDE SEQUENCE</scope>
    <source>
        <strain evidence="4">Hildebrandi</strain>
    </source>
</reference>
<dbReference type="Proteomes" id="UP000693970">
    <property type="component" value="Unassembled WGS sequence"/>
</dbReference>
<evidence type="ECO:0000256" key="2">
    <source>
        <dbReference type="ARBA" id="ARBA00022475"/>
    </source>
</evidence>
<dbReference type="EMBL" id="JAGRRH010000017">
    <property type="protein sequence ID" value="KAG7352071.1"/>
    <property type="molecule type" value="Genomic_DNA"/>
</dbReference>
<sequence length="389" mass="40578">MLRRISWKAPIKDWYWKQTDQKILFSSLFHRSLNRKVTAIGSRSFSTAVPEKNDRDFQKRASDFADVSARGIGQVIFLNSQTSGLAILGGLALGDPYLATMATIGTITATGTAKLAGIDSTSINDGLLGYNGCLVGCAAAVFGPASIMACTTTTLVGSAATPFAVSALKESMGSMPQWTFAFNIVTLTNLLRTRPLLPPPPPSGETETFVLEELMSKDFEALVVASESTTVPSPSVGNLMMSPLKGISQIFVVESSLSGAVIVGGIASYSPMLAAHALAGSAIGTLMGLVTGAEMTELTMGLYGFNSALTSMGVGVFFVHSTPTMLLSAGGAALTASLFGAMKTVFGAYGAPALTLPFCFTMSACYLLPKQIPALVLAKSPHSPEKNQA</sequence>
<accession>A0A9K3KYJ0</accession>
<dbReference type="GO" id="GO:0005886">
    <property type="term" value="C:plasma membrane"/>
    <property type="evidence" value="ECO:0007669"/>
    <property type="project" value="UniProtKB-SubCell"/>
</dbReference>
<comment type="caution">
    <text evidence="4">The sequence shown here is derived from an EMBL/GenBank/DDBJ whole genome shotgun (WGS) entry which is preliminary data.</text>
</comment>
<dbReference type="InterPro" id="IPR004937">
    <property type="entry name" value="Urea_transporter"/>
</dbReference>
<dbReference type="PANTHER" id="PTHR10464">
    <property type="entry name" value="UREA TRANSPORTER"/>
    <property type="match status" value="1"/>
</dbReference>
<feature type="transmembrane region" description="Helical" evidence="3">
    <location>
        <begin position="273"/>
        <end position="293"/>
    </location>
</feature>
<protein>
    <submittedName>
        <fullName evidence="4">Urea transporter</fullName>
    </submittedName>
</protein>
<keyword evidence="3" id="KW-0472">Membrane</keyword>
<dbReference type="PANTHER" id="PTHR10464:SF4">
    <property type="entry name" value="UREA TRANSPORTER"/>
    <property type="match status" value="1"/>
</dbReference>
<proteinExistence type="predicted"/>
<feature type="transmembrane region" description="Helical" evidence="3">
    <location>
        <begin position="349"/>
        <end position="369"/>
    </location>
</feature>
<keyword evidence="5" id="KW-1185">Reference proteome</keyword>
<evidence type="ECO:0000313" key="5">
    <source>
        <dbReference type="Proteomes" id="UP000693970"/>
    </source>
</evidence>
<evidence type="ECO:0000256" key="1">
    <source>
        <dbReference type="ARBA" id="ARBA00004651"/>
    </source>
</evidence>
<organism evidence="4 5">
    <name type="scientific">Nitzschia inconspicua</name>
    <dbReference type="NCBI Taxonomy" id="303405"/>
    <lineage>
        <taxon>Eukaryota</taxon>
        <taxon>Sar</taxon>
        <taxon>Stramenopiles</taxon>
        <taxon>Ochrophyta</taxon>
        <taxon>Bacillariophyta</taxon>
        <taxon>Bacillariophyceae</taxon>
        <taxon>Bacillariophycidae</taxon>
        <taxon>Bacillariales</taxon>
        <taxon>Bacillariaceae</taxon>
        <taxon>Nitzschia</taxon>
    </lineage>
</organism>
<reference evidence="4" key="2">
    <citation type="submission" date="2021-04" db="EMBL/GenBank/DDBJ databases">
        <authorList>
            <person name="Podell S."/>
        </authorList>
    </citation>
    <scope>NUCLEOTIDE SEQUENCE</scope>
    <source>
        <strain evidence="4">Hildebrandi</strain>
    </source>
</reference>